<gene>
    <name evidence="1" type="ORF">EAH89_21895</name>
</gene>
<name>A0A502FIF4_9PROT</name>
<evidence type="ECO:0000313" key="1">
    <source>
        <dbReference type="EMBL" id="TPG49215.1"/>
    </source>
</evidence>
<dbReference type="EMBL" id="RCZP01000030">
    <property type="protein sequence ID" value="TPG49215.1"/>
    <property type="molecule type" value="Genomic_DNA"/>
</dbReference>
<evidence type="ECO:0000313" key="2">
    <source>
        <dbReference type="Proteomes" id="UP000317078"/>
    </source>
</evidence>
<comment type="caution">
    <text evidence="1">The sequence shown here is derived from an EMBL/GenBank/DDBJ whole genome shotgun (WGS) entry which is preliminary data.</text>
</comment>
<protein>
    <submittedName>
        <fullName evidence="1">Uncharacterized protein</fullName>
    </submittedName>
</protein>
<proteinExistence type="predicted"/>
<accession>A0A502FIF4</accession>
<dbReference type="Proteomes" id="UP000317078">
    <property type="component" value="Unassembled WGS sequence"/>
</dbReference>
<organism evidence="1 2">
    <name type="scientific">Muricoccus nepalensis</name>
    <dbReference type="NCBI Taxonomy" id="1854500"/>
    <lineage>
        <taxon>Bacteria</taxon>
        <taxon>Pseudomonadati</taxon>
        <taxon>Pseudomonadota</taxon>
        <taxon>Alphaproteobacteria</taxon>
        <taxon>Acetobacterales</taxon>
        <taxon>Roseomonadaceae</taxon>
        <taxon>Muricoccus</taxon>
    </lineage>
</organism>
<reference evidence="1 2" key="1">
    <citation type="journal article" date="2019" name="Environ. Microbiol.">
        <title>Species interactions and distinct microbial communities in high Arctic permafrost affected cryosols are associated with the CH4 and CO2 gas fluxes.</title>
        <authorList>
            <person name="Altshuler I."/>
            <person name="Hamel J."/>
            <person name="Turney S."/>
            <person name="Magnuson E."/>
            <person name="Levesque R."/>
            <person name="Greer C."/>
            <person name="Whyte L.G."/>
        </authorList>
    </citation>
    <scope>NUCLEOTIDE SEQUENCE [LARGE SCALE GENOMIC DNA]</scope>
    <source>
        <strain evidence="1 2">S9.3B</strain>
    </source>
</reference>
<dbReference type="AlphaFoldDB" id="A0A502FIF4"/>
<keyword evidence="2" id="KW-1185">Reference proteome</keyword>
<sequence>MRALMPANHTGPESLPAGEQAMALLLRPVRHAVNNLSMVMNANLETAVPQLPEGERVTKQVARARDAAVAYDNLVRGFLSLGREEGVKGVLAGRLLRELMPLLALAAGGPLELEVADAAKAVQRRTPTLEGALILAASGARDLPAGPLPPLRLEGLRLVLGWPLPPAARRSLEDLGVGIEAAGEGVAILLPPG</sequence>